<feature type="coiled-coil region" evidence="8">
    <location>
        <begin position="234"/>
        <end position="265"/>
    </location>
</feature>
<evidence type="ECO:0000313" key="13">
    <source>
        <dbReference type="EMBL" id="MFC5771112.1"/>
    </source>
</evidence>
<keyword evidence="9" id="KW-0472">Membrane</keyword>
<evidence type="ECO:0000256" key="9">
    <source>
        <dbReference type="SAM" id="Phobius"/>
    </source>
</evidence>
<protein>
    <recommendedName>
        <fullName evidence="3">histidine kinase</fullName>
        <ecNumber evidence="3">2.7.13.3</ecNumber>
    </recommendedName>
</protein>
<dbReference type="SUPFAM" id="SSF55874">
    <property type="entry name" value="ATPase domain of HSP90 chaperone/DNA topoisomerase II/histidine kinase"/>
    <property type="match status" value="1"/>
</dbReference>
<dbReference type="InterPro" id="IPR005467">
    <property type="entry name" value="His_kinase_dom"/>
</dbReference>
<evidence type="ECO:0000256" key="2">
    <source>
        <dbReference type="ARBA" id="ARBA00004370"/>
    </source>
</evidence>
<dbReference type="Pfam" id="PF00072">
    <property type="entry name" value="Response_reg"/>
    <property type="match status" value="1"/>
</dbReference>
<dbReference type="InterPro" id="IPR019247">
    <property type="entry name" value="Histidine_kinase_BarA_N"/>
</dbReference>
<evidence type="ECO:0000259" key="10">
    <source>
        <dbReference type="PROSITE" id="PS50109"/>
    </source>
</evidence>
<dbReference type="Pfam" id="PF00512">
    <property type="entry name" value="HisKA"/>
    <property type="match status" value="1"/>
</dbReference>
<feature type="modified residue" description="4-aspartylphosphate" evidence="7">
    <location>
        <position position="571"/>
    </location>
</feature>
<feature type="transmembrane region" description="Helical" evidence="9">
    <location>
        <begin position="12"/>
        <end position="33"/>
    </location>
</feature>
<dbReference type="InterPro" id="IPR011006">
    <property type="entry name" value="CheY-like_superfamily"/>
</dbReference>
<dbReference type="Gene3D" id="3.40.50.2300">
    <property type="match status" value="1"/>
</dbReference>
<dbReference type="EC" id="2.7.13.3" evidence="3"/>
<keyword evidence="9" id="KW-1133">Transmembrane helix</keyword>
<evidence type="ECO:0000256" key="3">
    <source>
        <dbReference type="ARBA" id="ARBA00012438"/>
    </source>
</evidence>
<comment type="caution">
    <text evidence="13">The sequence shown here is derived from an EMBL/GenBank/DDBJ whole genome shotgun (WGS) entry which is preliminary data.</text>
</comment>
<organism evidence="13 14">
    <name type="scientific">Thauera sinica</name>
    <dbReference type="NCBI Taxonomy" id="2665146"/>
    <lineage>
        <taxon>Bacteria</taxon>
        <taxon>Pseudomonadati</taxon>
        <taxon>Pseudomonadota</taxon>
        <taxon>Betaproteobacteria</taxon>
        <taxon>Rhodocyclales</taxon>
        <taxon>Zoogloeaceae</taxon>
        <taxon>Thauera</taxon>
    </lineage>
</organism>
<dbReference type="GO" id="GO:0005524">
    <property type="term" value="F:ATP binding"/>
    <property type="evidence" value="ECO:0007669"/>
    <property type="project" value="UniProtKB-KW"/>
</dbReference>
<dbReference type="PROSITE" id="PS50109">
    <property type="entry name" value="HIS_KIN"/>
    <property type="match status" value="1"/>
</dbReference>
<keyword evidence="4 7" id="KW-0597">Phosphoprotein</keyword>
<dbReference type="PANTHER" id="PTHR43047">
    <property type="entry name" value="TWO-COMPONENT HISTIDINE PROTEIN KINASE"/>
    <property type="match status" value="1"/>
</dbReference>
<dbReference type="SUPFAM" id="SSF47384">
    <property type="entry name" value="Homodimeric domain of signal transducing histidine kinase"/>
    <property type="match status" value="1"/>
</dbReference>
<keyword evidence="5" id="KW-0808">Transferase</keyword>
<keyword evidence="6" id="KW-0418">Kinase</keyword>
<dbReference type="SUPFAM" id="SSF158472">
    <property type="entry name" value="HAMP domain-like"/>
    <property type="match status" value="1"/>
</dbReference>
<comment type="subcellular location">
    <subcellularLocation>
        <location evidence="2">Membrane</location>
    </subcellularLocation>
</comment>
<dbReference type="InterPro" id="IPR003594">
    <property type="entry name" value="HATPase_dom"/>
</dbReference>
<dbReference type="Pfam" id="PF02518">
    <property type="entry name" value="HATPase_c"/>
    <property type="match status" value="1"/>
</dbReference>
<dbReference type="CDD" id="cd00082">
    <property type="entry name" value="HisKA"/>
    <property type="match status" value="1"/>
</dbReference>
<dbReference type="Gene3D" id="1.10.287.130">
    <property type="match status" value="1"/>
</dbReference>
<dbReference type="InterPro" id="IPR036097">
    <property type="entry name" value="HisK_dim/P_sf"/>
</dbReference>
<dbReference type="SMART" id="SM00304">
    <property type="entry name" value="HAMP"/>
    <property type="match status" value="1"/>
</dbReference>
<dbReference type="Gene3D" id="3.30.565.10">
    <property type="entry name" value="Histidine kinase-like ATPase, C-terminal domain"/>
    <property type="match status" value="1"/>
</dbReference>
<dbReference type="PRINTS" id="PR00344">
    <property type="entry name" value="BCTRLSENSOR"/>
</dbReference>
<dbReference type="InterPro" id="IPR001789">
    <property type="entry name" value="Sig_transdc_resp-reg_receiver"/>
</dbReference>
<feature type="domain" description="Histidine kinase" evidence="10">
    <location>
        <begin position="286"/>
        <end position="499"/>
    </location>
</feature>
<keyword evidence="8" id="KW-0175">Coiled coil</keyword>
<dbReference type="SUPFAM" id="SSF52172">
    <property type="entry name" value="CheY-like"/>
    <property type="match status" value="1"/>
</dbReference>
<dbReference type="Proteomes" id="UP001595974">
    <property type="component" value="Unassembled WGS sequence"/>
</dbReference>
<feature type="transmembrane region" description="Helical" evidence="9">
    <location>
        <begin position="177"/>
        <end position="199"/>
    </location>
</feature>
<keyword evidence="13" id="KW-0547">Nucleotide-binding</keyword>
<dbReference type="EMBL" id="JBHSOG010000069">
    <property type="protein sequence ID" value="MFC5771112.1"/>
    <property type="molecule type" value="Genomic_DNA"/>
</dbReference>
<dbReference type="CDD" id="cd06225">
    <property type="entry name" value="HAMP"/>
    <property type="match status" value="1"/>
</dbReference>
<evidence type="ECO:0000313" key="14">
    <source>
        <dbReference type="Proteomes" id="UP001595974"/>
    </source>
</evidence>
<dbReference type="Pfam" id="PF09984">
    <property type="entry name" value="sCache_4"/>
    <property type="match status" value="1"/>
</dbReference>
<dbReference type="InterPro" id="IPR036890">
    <property type="entry name" value="HATPase_C_sf"/>
</dbReference>
<dbReference type="PANTHER" id="PTHR43047:SF9">
    <property type="entry name" value="HISTIDINE KINASE"/>
    <property type="match status" value="1"/>
</dbReference>
<dbReference type="CDD" id="cd00156">
    <property type="entry name" value="REC"/>
    <property type="match status" value="1"/>
</dbReference>
<dbReference type="PROSITE" id="PS50885">
    <property type="entry name" value="HAMP"/>
    <property type="match status" value="1"/>
</dbReference>
<sequence>MIANWGIRARVMFAAVLPMLVLAALMTALYTSLRITDLDQALTDRGRAFTRQLAAASEYSVFSGDREALQQLAATVMGEEDIVGVRIVGRDGDTLVHIGKIDGQLPTLTTVRQLQPLTVRHGRTLRLVEPIRATKLQLDDGLSTSALRSGTASGADSLGIVTVELSLDRLQRRRGELLWTGIVSVVFVLFGSLLLAGYMSRGVSGPIRRVADTALRLGQGRLHERVPPTGGGSLRKLAEGINEMAERLSEAHQDMARKIDEATLELRTRKEEAEHANLAKSRFLAAASHDLRQPMHALGLFIAELSQQPLEPRARGLVQHIAASAEAMENLLDSLLDISRLDAGVLAPMPQPFCVQPLLERLVTSQRPAAVDRGLRLILRPCASWVYSDPLLLERILANLVSNAIRYTPRGTILIACRRRGERLRIEVRDSGVGIPPDAQDIIFQEFVQLDNAERSRDKGLGLGLAIVRRLADLLGHGLELRSAPGAGSVFAIEAPLAQAGAAPEIHGEERPPGDLSGMRIALLDDDPLARFGTQSLLESWGCEVLATETPDDLLAALAPGDWHPALLISDFRLRGELNGIDLIRLLRSPDHLPSLPAILLSGDTGPETLASAQQAGIVLLHKPVRPARLRALIHRLLNAAD</sequence>
<dbReference type="PROSITE" id="PS50110">
    <property type="entry name" value="RESPONSE_REGULATORY"/>
    <property type="match status" value="1"/>
</dbReference>
<dbReference type="Gene3D" id="6.10.340.10">
    <property type="match status" value="1"/>
</dbReference>
<evidence type="ECO:0000256" key="5">
    <source>
        <dbReference type="ARBA" id="ARBA00022679"/>
    </source>
</evidence>
<evidence type="ECO:0000256" key="8">
    <source>
        <dbReference type="SAM" id="Coils"/>
    </source>
</evidence>
<dbReference type="Pfam" id="PF00672">
    <property type="entry name" value="HAMP"/>
    <property type="match status" value="1"/>
</dbReference>
<evidence type="ECO:0000259" key="11">
    <source>
        <dbReference type="PROSITE" id="PS50110"/>
    </source>
</evidence>
<dbReference type="InterPro" id="IPR004358">
    <property type="entry name" value="Sig_transdc_His_kin-like_C"/>
</dbReference>
<accession>A0ABW1AV01</accession>
<gene>
    <name evidence="13" type="ORF">ACFPTN_17155</name>
</gene>
<proteinExistence type="predicted"/>
<dbReference type="SMART" id="SM00387">
    <property type="entry name" value="HATPase_c"/>
    <property type="match status" value="1"/>
</dbReference>
<evidence type="ECO:0000259" key="12">
    <source>
        <dbReference type="PROSITE" id="PS50885"/>
    </source>
</evidence>
<dbReference type="RefSeq" id="WP_096449339.1">
    <property type="nucleotide sequence ID" value="NZ_JBHSOG010000069.1"/>
</dbReference>
<evidence type="ECO:0000256" key="7">
    <source>
        <dbReference type="PROSITE-ProRule" id="PRU00169"/>
    </source>
</evidence>
<keyword evidence="13" id="KW-0067">ATP-binding</keyword>
<evidence type="ECO:0000256" key="1">
    <source>
        <dbReference type="ARBA" id="ARBA00000085"/>
    </source>
</evidence>
<evidence type="ECO:0000256" key="4">
    <source>
        <dbReference type="ARBA" id="ARBA00022553"/>
    </source>
</evidence>
<dbReference type="InterPro" id="IPR003661">
    <property type="entry name" value="HisK_dim/P_dom"/>
</dbReference>
<evidence type="ECO:0000256" key="6">
    <source>
        <dbReference type="ARBA" id="ARBA00022777"/>
    </source>
</evidence>
<keyword evidence="9" id="KW-0812">Transmembrane</keyword>
<keyword evidence="14" id="KW-1185">Reference proteome</keyword>
<reference evidence="14" key="1">
    <citation type="journal article" date="2019" name="Int. J. Syst. Evol. Microbiol.">
        <title>The Global Catalogue of Microorganisms (GCM) 10K type strain sequencing project: providing services to taxonomists for standard genome sequencing and annotation.</title>
        <authorList>
            <consortium name="The Broad Institute Genomics Platform"/>
            <consortium name="The Broad Institute Genome Sequencing Center for Infectious Disease"/>
            <person name="Wu L."/>
            <person name="Ma J."/>
        </authorList>
    </citation>
    <scope>NUCLEOTIDE SEQUENCE [LARGE SCALE GENOMIC DNA]</scope>
    <source>
        <strain evidence="14">SHR3</strain>
    </source>
</reference>
<name>A0ABW1AV01_9RHOO</name>
<feature type="domain" description="Response regulatory" evidence="11">
    <location>
        <begin position="520"/>
        <end position="638"/>
    </location>
</feature>
<dbReference type="InterPro" id="IPR003660">
    <property type="entry name" value="HAMP_dom"/>
</dbReference>
<feature type="domain" description="HAMP" evidence="12">
    <location>
        <begin position="201"/>
        <end position="253"/>
    </location>
</feature>
<dbReference type="SMART" id="SM00388">
    <property type="entry name" value="HisKA"/>
    <property type="match status" value="1"/>
</dbReference>
<dbReference type="SMART" id="SM00448">
    <property type="entry name" value="REC"/>
    <property type="match status" value="1"/>
</dbReference>
<comment type="catalytic activity">
    <reaction evidence="1">
        <text>ATP + protein L-histidine = ADP + protein N-phospho-L-histidine.</text>
        <dbReference type="EC" id="2.7.13.3"/>
    </reaction>
</comment>